<dbReference type="EMBL" id="UFQT01000201">
    <property type="protein sequence ID" value="SSX21646.1"/>
    <property type="molecule type" value="Genomic_DNA"/>
</dbReference>
<gene>
    <name evidence="2" type="primary">CSON004969</name>
</gene>
<dbReference type="VEuPathDB" id="VectorBase:CSON004969"/>
<sequence>MNLFAGINLCILTYIRTTYFIDVDFKRARRLFSLFGFLCVGSVCGVCLVSKFGFIREFDRGFLFLLEARDSFSLRDSNSLSHRFSCLMKAQYNHWVLCLLNSHIPFLRTLLVSHNALDLRVR</sequence>
<keyword evidence="1" id="KW-0472">Membrane</keyword>
<keyword evidence="1" id="KW-0812">Transmembrane</keyword>
<reference evidence="2" key="1">
    <citation type="submission" date="2018-07" db="EMBL/GenBank/DDBJ databases">
        <authorList>
            <person name="Quirk P.G."/>
            <person name="Krulwich T.A."/>
        </authorList>
    </citation>
    <scope>NUCLEOTIDE SEQUENCE</scope>
</reference>
<protein>
    <submittedName>
        <fullName evidence="2">CSON004969 protein</fullName>
    </submittedName>
</protein>
<keyword evidence="1" id="KW-1133">Transmembrane helix</keyword>
<evidence type="ECO:0000256" key="1">
    <source>
        <dbReference type="SAM" id="Phobius"/>
    </source>
</evidence>
<name>A0A336LUC7_CULSO</name>
<evidence type="ECO:0000313" key="2">
    <source>
        <dbReference type="EMBL" id="SSX21646.1"/>
    </source>
</evidence>
<organism evidence="2">
    <name type="scientific">Culicoides sonorensis</name>
    <name type="common">Biting midge</name>
    <dbReference type="NCBI Taxonomy" id="179676"/>
    <lineage>
        <taxon>Eukaryota</taxon>
        <taxon>Metazoa</taxon>
        <taxon>Ecdysozoa</taxon>
        <taxon>Arthropoda</taxon>
        <taxon>Hexapoda</taxon>
        <taxon>Insecta</taxon>
        <taxon>Pterygota</taxon>
        <taxon>Neoptera</taxon>
        <taxon>Endopterygota</taxon>
        <taxon>Diptera</taxon>
        <taxon>Nematocera</taxon>
        <taxon>Chironomoidea</taxon>
        <taxon>Ceratopogonidae</taxon>
        <taxon>Ceratopogoninae</taxon>
        <taxon>Culicoides</taxon>
        <taxon>Monoculicoides</taxon>
    </lineage>
</organism>
<proteinExistence type="predicted"/>
<dbReference type="AlphaFoldDB" id="A0A336LUC7"/>
<feature type="transmembrane region" description="Helical" evidence="1">
    <location>
        <begin position="31"/>
        <end position="54"/>
    </location>
</feature>
<accession>A0A336LUC7</accession>